<accession>F4Q2B8</accession>
<keyword evidence="2" id="KW-1185">Reference proteome</keyword>
<dbReference type="Proteomes" id="UP000007797">
    <property type="component" value="Unassembled WGS sequence"/>
</dbReference>
<reference evidence="2" key="1">
    <citation type="journal article" date="2011" name="Genome Res.">
        <title>Phylogeny-wide analysis of social amoeba genomes highlights ancient origins for complex intercellular communication.</title>
        <authorList>
            <person name="Heidel A.J."/>
            <person name="Lawal H.M."/>
            <person name="Felder M."/>
            <person name="Schilde C."/>
            <person name="Helps N.R."/>
            <person name="Tunggal B."/>
            <person name="Rivero F."/>
            <person name="John U."/>
            <person name="Schleicher M."/>
            <person name="Eichinger L."/>
            <person name="Platzer M."/>
            <person name="Noegel A.A."/>
            <person name="Schaap P."/>
            <person name="Gloeckner G."/>
        </authorList>
    </citation>
    <scope>NUCLEOTIDE SEQUENCE [LARGE SCALE GENOMIC DNA]</scope>
    <source>
        <strain evidence="2">SH3</strain>
    </source>
</reference>
<dbReference type="GeneID" id="14870122"/>
<protein>
    <submittedName>
        <fullName evidence="1">Uncharacterized protein</fullName>
    </submittedName>
</protein>
<dbReference type="KEGG" id="dfa:DFA_06805"/>
<dbReference type="AlphaFoldDB" id="F4Q2B8"/>
<evidence type="ECO:0000313" key="2">
    <source>
        <dbReference type="Proteomes" id="UP000007797"/>
    </source>
</evidence>
<sequence length="78" mass="8969">MQKQIQSIILSKYDYSDFEKKEIQSLALSAMAKTKCSMAKHSYISSYTSYQCNDTTRVVHFTWIIDDTGDSVVQGIKY</sequence>
<gene>
    <name evidence="1" type="ORF">DFA_06805</name>
</gene>
<evidence type="ECO:0000313" key="1">
    <source>
        <dbReference type="EMBL" id="EGG18138.1"/>
    </source>
</evidence>
<proteinExistence type="predicted"/>
<dbReference type="EMBL" id="GL883020">
    <property type="protein sequence ID" value="EGG18138.1"/>
    <property type="molecule type" value="Genomic_DNA"/>
</dbReference>
<organism evidence="1 2">
    <name type="scientific">Cavenderia fasciculata</name>
    <name type="common">Slime mold</name>
    <name type="synonym">Dictyostelium fasciculatum</name>
    <dbReference type="NCBI Taxonomy" id="261658"/>
    <lineage>
        <taxon>Eukaryota</taxon>
        <taxon>Amoebozoa</taxon>
        <taxon>Evosea</taxon>
        <taxon>Eumycetozoa</taxon>
        <taxon>Dictyostelia</taxon>
        <taxon>Acytosteliales</taxon>
        <taxon>Cavenderiaceae</taxon>
        <taxon>Cavenderia</taxon>
    </lineage>
</organism>
<name>F4Q2B8_CACFS</name>
<dbReference type="RefSeq" id="XP_004366179.1">
    <property type="nucleotide sequence ID" value="XM_004366122.1"/>
</dbReference>